<accession>A0AC61MRX2</accession>
<gene>
    <name evidence="1" type="ORF">JFY71_06220</name>
</gene>
<organism evidence="1 2">
    <name type="scientific">Miniphocaeibacter halophilus</name>
    <dbReference type="NCBI Taxonomy" id="2931922"/>
    <lineage>
        <taxon>Bacteria</taxon>
        <taxon>Bacillati</taxon>
        <taxon>Bacillota</taxon>
        <taxon>Tissierellia</taxon>
        <taxon>Tissierellales</taxon>
        <taxon>Peptoniphilaceae</taxon>
        <taxon>Miniphocaeibacter</taxon>
    </lineage>
</organism>
<evidence type="ECO:0000313" key="1">
    <source>
        <dbReference type="EMBL" id="QQK06941.1"/>
    </source>
</evidence>
<protein>
    <submittedName>
        <fullName evidence="1">BglG family transcription antiterminator</fullName>
    </submittedName>
</protein>
<reference evidence="1 2" key="1">
    <citation type="journal article" date="2022" name="Int. J. Syst. Evol. Microbiol.">
        <title>Miniphocaeibacter halophilus sp. nov., an ammonium-tolerant acetate-producing bacterium isolated from a biogas system.</title>
        <authorList>
            <person name="Schnurer A."/>
            <person name="Singh A."/>
            <person name="Bi S."/>
            <person name="Qiao W."/>
            <person name="Westerholm M."/>
        </authorList>
    </citation>
    <scope>NUCLEOTIDE SEQUENCE [LARGE SCALE GENOMIC DNA]</scope>
    <source>
        <strain evidence="1 2">AMB_01</strain>
    </source>
</reference>
<name>A0AC61MRX2_9FIRM</name>
<dbReference type="Proteomes" id="UP000595814">
    <property type="component" value="Chromosome"/>
</dbReference>
<proteinExistence type="predicted"/>
<dbReference type="EMBL" id="CP066744">
    <property type="protein sequence ID" value="QQK06941.1"/>
    <property type="molecule type" value="Genomic_DNA"/>
</dbReference>
<sequence>MKNRQRYILFEILDGKTINLIEISKKLKVSARTIRNDIVDLNNFFERNGYHNLILLKNSKIFFNKNYLNNNRILSIFDNRTMSKYDPKSRKLDILYELLIEENTVSYNKLSEKYYVSKSSIFNDLSEIKKIIVKAKLKLYSDNRGTLIVGNEMDKQQLIREIIIEQLLDRNKFKFNTTNSRFLDWINISWINEIRYDLKNILKKKNLIVSNFYIGIVAISLYTLIKRSEEGKKIKNLKNKTLISNKVEGMEIYPFTYEILFRLKNKLNHDFTIDEIYFINNIFMGLGINGLNSLEFFNEDFERNIKDLVISVERSLGIILSNDLKLLNDLKNHLHQMLFRLQSNIRVDNPLLDELKEKYSIIYAIVWLSLNDFISGYNVEITEDEISFIMLHFQAAIERKKESIKVLFICPNGVGTSSLISSQIKRILPSINIYEIISLEEVENYNLNSIDFIVSTVNIKFENIPTIIVSPVISKEELKKITDCYIDIIYDSKPETNESKLYLSNLTIKVFEKRFDNKEKAILYLCDKAKDNLLVNNEYTSTVINREKLGTTYLKNKIALPHGDPKKIINSFIYILKMKDCINWNNEQVDMLILLGISDKDINKTEKILEFIIENIDDKKVLLSKLEEING</sequence>
<evidence type="ECO:0000313" key="2">
    <source>
        <dbReference type="Proteomes" id="UP000595814"/>
    </source>
</evidence>
<keyword evidence="2" id="KW-1185">Reference proteome</keyword>